<geneLocation type="plasmid" evidence="1 2">
    <name>pQ15_94_4</name>
</geneLocation>
<organism evidence="1 2">
    <name type="scientific">Agrobacterium tumefaciens</name>
    <dbReference type="NCBI Taxonomy" id="358"/>
    <lineage>
        <taxon>Bacteria</taxon>
        <taxon>Pseudomonadati</taxon>
        <taxon>Pseudomonadota</taxon>
        <taxon>Alphaproteobacteria</taxon>
        <taxon>Hyphomicrobiales</taxon>
        <taxon>Rhizobiaceae</taxon>
        <taxon>Rhizobium/Agrobacterium group</taxon>
        <taxon>Agrobacterium</taxon>
        <taxon>Agrobacterium tumefaciens complex</taxon>
    </lineage>
</organism>
<proteinExistence type="predicted"/>
<evidence type="ECO:0000313" key="2">
    <source>
        <dbReference type="Proteomes" id="UP000663946"/>
    </source>
</evidence>
<keyword evidence="1" id="KW-0614">Plasmid</keyword>
<reference evidence="1" key="1">
    <citation type="submission" date="2020-02" db="EMBL/GenBank/DDBJ databases">
        <title>Unexpected conservation and global transmission of agrobacterial virulence plasmids.</title>
        <authorList>
            <person name="Weisberg A.J."/>
            <person name="Davis E.W. II"/>
            <person name="Tabima J.R."/>
            <person name="Belcher M.S."/>
            <person name="Miller M."/>
            <person name="Kuo C.-H."/>
            <person name="Loper J.E."/>
            <person name="Grunwald N.J."/>
            <person name="Putnam M.L."/>
            <person name="Chang J.H."/>
        </authorList>
    </citation>
    <scope>NUCLEOTIDE SEQUENCE</scope>
    <source>
        <strain evidence="1">Q15/94</strain>
        <plasmid evidence="1">pQ15_94_4</plasmid>
    </source>
</reference>
<accession>A0AAJ4TDP1</accession>
<protein>
    <submittedName>
        <fullName evidence="1">Uncharacterized protein</fullName>
    </submittedName>
</protein>
<gene>
    <name evidence="1" type="ORF">G6M86_28920</name>
</gene>
<dbReference type="EMBL" id="CP049221">
    <property type="protein sequence ID" value="QTG17310.1"/>
    <property type="molecule type" value="Genomic_DNA"/>
</dbReference>
<dbReference type="Proteomes" id="UP000663946">
    <property type="component" value="Plasmid pQ15_94_4"/>
</dbReference>
<dbReference type="AlphaFoldDB" id="A0AAJ4TDP1"/>
<name>A0AAJ4TDP1_AGRTU</name>
<sequence>MNSKVLTKPELTAIWQALNSPGRRAKTDSGELVTRIHREKWASSSDVMDLLYLMDDRLDELRNEIDIDRWCALFAIPQETVFTRPRNRKGSAYGHQSMTAAGVADLLIQLQRIGFRMRPHELANLEMPRIEKEMKVSSAELTVYCYPIPNTKCHQSRCRPKITGVQRSAADR</sequence>
<evidence type="ECO:0000313" key="1">
    <source>
        <dbReference type="EMBL" id="QTG17310.1"/>
    </source>
</evidence>
<dbReference type="RefSeq" id="WP_333723014.1">
    <property type="nucleotide sequence ID" value="NZ_CP049221.1"/>
</dbReference>